<dbReference type="OrthoDB" id="406838at2759"/>
<feature type="binding site" evidence="9">
    <location>
        <position position="227"/>
    </location>
    <ligand>
        <name>Ca(2+)</name>
        <dbReference type="ChEBI" id="CHEBI:29108"/>
        <label>3</label>
    </ligand>
</feature>
<evidence type="ECO:0000256" key="1">
    <source>
        <dbReference type="ARBA" id="ARBA00010370"/>
    </source>
</evidence>
<dbReference type="PANTHER" id="PTHR10201">
    <property type="entry name" value="MATRIX METALLOPROTEINASE"/>
    <property type="match status" value="1"/>
</dbReference>
<dbReference type="InterPro" id="IPR024079">
    <property type="entry name" value="MetalloPept_cat_dom_sf"/>
</dbReference>
<comment type="cofactor">
    <cofactor evidence="9">
        <name>Ca(2+)</name>
        <dbReference type="ChEBI" id="CHEBI:29108"/>
    </cofactor>
    <text evidence="9">Can bind about 5 Ca(2+) ions per subunit.</text>
</comment>
<keyword evidence="5 8" id="KW-0862">Zinc</keyword>
<dbReference type="Gene3D" id="2.110.10.10">
    <property type="entry name" value="Hemopexin-like domain"/>
    <property type="match status" value="1"/>
</dbReference>
<dbReference type="GO" id="GO:0006508">
    <property type="term" value="P:proteolysis"/>
    <property type="evidence" value="ECO:0007669"/>
    <property type="project" value="UniProtKB-KW"/>
</dbReference>
<evidence type="ECO:0000313" key="14">
    <source>
        <dbReference type="Proteomes" id="UP000663832"/>
    </source>
</evidence>
<dbReference type="EMBL" id="CAJNOM010000017">
    <property type="protein sequence ID" value="CAF0805329.1"/>
    <property type="molecule type" value="Genomic_DNA"/>
</dbReference>
<feature type="compositionally biased region" description="Basic residues" evidence="11">
    <location>
        <begin position="592"/>
        <end position="610"/>
    </location>
</feature>
<feature type="binding site" evidence="9">
    <location>
        <position position="266"/>
    </location>
    <ligand>
        <name>Zn(2+)</name>
        <dbReference type="ChEBI" id="CHEBI:29105"/>
        <label>2</label>
        <note>catalytic</note>
    </ligand>
</feature>
<comment type="similarity">
    <text evidence="1">Belongs to the peptidase M10A family.</text>
</comment>
<keyword evidence="6" id="KW-0482">Metalloprotease</keyword>
<keyword evidence="9" id="KW-0106">Calcium</keyword>
<evidence type="ECO:0000256" key="7">
    <source>
        <dbReference type="PIRSR" id="PIRSR001191-1"/>
    </source>
</evidence>
<feature type="repeat" description="Hemopexin" evidence="10">
    <location>
        <begin position="323"/>
        <end position="374"/>
    </location>
</feature>
<feature type="binding site" evidence="9">
    <location>
        <position position="212"/>
    </location>
    <ligand>
        <name>Zn(2+)</name>
        <dbReference type="ChEBI" id="CHEBI:29105"/>
        <label>1</label>
    </ligand>
</feature>
<evidence type="ECO:0000256" key="8">
    <source>
        <dbReference type="PIRSR" id="PIRSR001191-2"/>
    </source>
</evidence>
<dbReference type="SUPFAM" id="SSF47090">
    <property type="entry name" value="PGBD-like"/>
    <property type="match status" value="1"/>
</dbReference>
<dbReference type="Pfam" id="PF01471">
    <property type="entry name" value="PG_binding_1"/>
    <property type="match status" value="1"/>
</dbReference>
<evidence type="ECO:0000256" key="9">
    <source>
        <dbReference type="PIRSR" id="PIRSR621190-2"/>
    </source>
</evidence>
<dbReference type="Proteomes" id="UP000663832">
    <property type="component" value="Unassembled WGS sequence"/>
</dbReference>
<evidence type="ECO:0000256" key="4">
    <source>
        <dbReference type="ARBA" id="ARBA00022801"/>
    </source>
</evidence>
<feature type="binding site" evidence="9">
    <location>
        <position position="225"/>
    </location>
    <ligand>
        <name>Ca(2+)</name>
        <dbReference type="ChEBI" id="CHEBI:29108"/>
        <label>1</label>
    </ligand>
</feature>
<dbReference type="InterPro" id="IPR033739">
    <property type="entry name" value="M10A_MMP"/>
</dbReference>
<gene>
    <name evidence="13" type="ORF">QVE165_LOCUS4441</name>
</gene>
<evidence type="ECO:0000256" key="2">
    <source>
        <dbReference type="ARBA" id="ARBA00022670"/>
    </source>
</evidence>
<feature type="binding site" evidence="9">
    <location>
        <position position="222"/>
    </location>
    <ligand>
        <name>Zn(2+)</name>
        <dbReference type="ChEBI" id="CHEBI:29105"/>
        <label>1</label>
    </ligand>
</feature>
<dbReference type="SUPFAM" id="SSF55486">
    <property type="entry name" value="Metalloproteases ('zincins'), catalytic domain"/>
    <property type="match status" value="1"/>
</dbReference>
<feature type="binding site" evidence="9">
    <location>
        <position position="381"/>
    </location>
    <ligand>
        <name>Ca(2+)</name>
        <dbReference type="ChEBI" id="CHEBI:29108"/>
        <label>5</label>
    </ligand>
</feature>
<feature type="binding site" evidence="9">
    <location>
        <position position="199"/>
    </location>
    <ligand>
        <name>Zn(2+)</name>
        <dbReference type="ChEBI" id="CHEBI:29105"/>
        <label>1</label>
    </ligand>
</feature>
<dbReference type="Gene3D" id="3.40.390.10">
    <property type="entry name" value="Collagenase (Catalytic Domain)"/>
    <property type="match status" value="1"/>
</dbReference>
<comment type="caution">
    <text evidence="13">The sequence shown here is derived from an EMBL/GenBank/DDBJ whole genome shotgun (WGS) entry which is preliminary data.</text>
</comment>
<evidence type="ECO:0000259" key="12">
    <source>
        <dbReference type="SMART" id="SM00235"/>
    </source>
</evidence>
<feature type="binding site" evidence="9">
    <location>
        <position position="197"/>
    </location>
    <ligand>
        <name>Zn(2+)</name>
        <dbReference type="ChEBI" id="CHEBI:29105"/>
        <label>1</label>
    </ligand>
</feature>
<dbReference type="SMART" id="SM00235">
    <property type="entry name" value="ZnMc"/>
    <property type="match status" value="1"/>
</dbReference>
<dbReference type="InterPro" id="IPR018487">
    <property type="entry name" value="Hemopexin-like_repeat"/>
</dbReference>
<feature type="binding site" evidence="9">
    <location>
        <position position="224"/>
    </location>
    <ligand>
        <name>Ca(2+)</name>
        <dbReference type="ChEBI" id="CHEBI:29108"/>
        <label>3</label>
    </ligand>
</feature>
<dbReference type="PRINTS" id="PR00138">
    <property type="entry name" value="MATRIXIN"/>
</dbReference>
<dbReference type="GO" id="GO:0031012">
    <property type="term" value="C:extracellular matrix"/>
    <property type="evidence" value="ECO:0007669"/>
    <property type="project" value="InterPro"/>
</dbReference>
<name>A0A813T299_9BILA</name>
<feature type="binding site" evidence="9">
    <location>
        <position position="425"/>
    </location>
    <ligand>
        <name>Ca(2+)</name>
        <dbReference type="ChEBI" id="CHEBI:29108"/>
        <label>5</label>
    </ligand>
</feature>
<feature type="active site" evidence="7">
    <location>
        <position position="249"/>
    </location>
</feature>
<feature type="binding site" evidence="9">
    <location>
        <position position="205"/>
    </location>
    <ligand>
        <name>Ca(2+)</name>
        <dbReference type="ChEBI" id="CHEBI:29108"/>
        <label>3</label>
    </ligand>
</feature>
<comment type="cofactor">
    <cofactor evidence="9">
        <name>Zn(2+)</name>
        <dbReference type="ChEBI" id="CHEBI:29105"/>
    </cofactor>
    <text evidence="9">Binds 2 Zn(2+) ions per subunit.</text>
</comment>
<evidence type="ECO:0000256" key="11">
    <source>
        <dbReference type="SAM" id="MobiDB-lite"/>
    </source>
</evidence>
<dbReference type="InterPro" id="IPR002477">
    <property type="entry name" value="Peptidoglycan-bd-like"/>
</dbReference>
<dbReference type="InterPro" id="IPR036365">
    <property type="entry name" value="PGBD-like_sf"/>
</dbReference>
<feature type="binding site" evidence="9">
    <location>
        <position position="227"/>
    </location>
    <ligand>
        <name>Ca(2+)</name>
        <dbReference type="ChEBI" id="CHEBI:29108"/>
        <label>1</label>
    </ligand>
</feature>
<organism evidence="13 14">
    <name type="scientific">Adineta steineri</name>
    <dbReference type="NCBI Taxonomy" id="433720"/>
    <lineage>
        <taxon>Eukaryota</taxon>
        <taxon>Metazoa</taxon>
        <taxon>Spiralia</taxon>
        <taxon>Gnathifera</taxon>
        <taxon>Rotifera</taxon>
        <taxon>Eurotatoria</taxon>
        <taxon>Bdelloidea</taxon>
        <taxon>Adinetida</taxon>
        <taxon>Adinetidae</taxon>
        <taxon>Adineta</taxon>
    </lineage>
</organism>
<dbReference type="InterPro" id="IPR036375">
    <property type="entry name" value="Hemopexin-like_dom_sf"/>
</dbReference>
<feature type="binding site" evidence="9">
    <location>
        <position position="204"/>
    </location>
    <ligand>
        <name>Ca(2+)</name>
        <dbReference type="ChEBI" id="CHEBI:29108"/>
        <label>3</label>
    </ligand>
</feature>
<dbReference type="SUPFAM" id="SSF50923">
    <property type="entry name" value="Hemopexin-like domain"/>
    <property type="match status" value="1"/>
</dbReference>
<accession>A0A813T299</accession>
<feature type="compositionally biased region" description="Basic and acidic residues" evidence="11">
    <location>
        <begin position="537"/>
        <end position="591"/>
    </location>
</feature>
<keyword evidence="2" id="KW-0645">Protease</keyword>
<dbReference type="GO" id="GO:0008270">
    <property type="term" value="F:zinc ion binding"/>
    <property type="evidence" value="ECO:0007669"/>
    <property type="project" value="InterPro"/>
</dbReference>
<dbReference type="InterPro" id="IPR001818">
    <property type="entry name" value="Pept_M10_metallopeptidase"/>
</dbReference>
<reference evidence="13" key="1">
    <citation type="submission" date="2021-02" db="EMBL/GenBank/DDBJ databases">
        <authorList>
            <person name="Nowell W R."/>
        </authorList>
    </citation>
    <scope>NUCLEOTIDE SEQUENCE</scope>
</reference>
<feature type="binding site" evidence="8">
    <location>
        <position position="258"/>
    </location>
    <ligand>
        <name>Zn(2+)</name>
        <dbReference type="ChEBI" id="CHEBI:29105"/>
        <label>2</label>
        <note>catalytic</note>
    </ligand>
</feature>
<feature type="binding site" evidence="8">
    <location>
        <position position="252"/>
    </location>
    <ligand>
        <name>Zn(2+)</name>
        <dbReference type="ChEBI" id="CHEBI:29105"/>
        <label>2</label>
        <note>catalytic</note>
    </ligand>
</feature>
<dbReference type="InterPro" id="IPR021190">
    <property type="entry name" value="Pept_M10A"/>
</dbReference>
<feature type="binding site" evidence="9">
    <location>
        <position position="187"/>
    </location>
    <ligand>
        <name>Ca(2+)</name>
        <dbReference type="ChEBI" id="CHEBI:29108"/>
        <label>2</label>
    </ligand>
</feature>
<dbReference type="InterPro" id="IPR006026">
    <property type="entry name" value="Peptidase_Metallo"/>
</dbReference>
<dbReference type="GO" id="GO:0004222">
    <property type="term" value="F:metalloendopeptidase activity"/>
    <property type="evidence" value="ECO:0007669"/>
    <property type="project" value="InterPro"/>
</dbReference>
<evidence type="ECO:0000256" key="3">
    <source>
        <dbReference type="ARBA" id="ARBA00022723"/>
    </source>
</evidence>
<dbReference type="AlphaFoldDB" id="A0A813T299"/>
<evidence type="ECO:0000313" key="13">
    <source>
        <dbReference type="EMBL" id="CAF0805329.1"/>
    </source>
</evidence>
<evidence type="ECO:0000256" key="10">
    <source>
        <dbReference type="PROSITE-ProRule" id="PRU01011"/>
    </source>
</evidence>
<keyword evidence="14" id="KW-1185">Reference proteome</keyword>
<feature type="binding site" evidence="8">
    <location>
        <position position="248"/>
    </location>
    <ligand>
        <name>Zn(2+)</name>
        <dbReference type="ChEBI" id="CHEBI:29105"/>
        <label>2</label>
        <note>catalytic</note>
    </ligand>
</feature>
<protein>
    <recommendedName>
        <fullName evidence="12">Peptidase metallopeptidase domain-containing protein</fullName>
    </recommendedName>
</protein>
<dbReference type="PANTHER" id="PTHR10201:SF323">
    <property type="entry name" value="MATRIX METALLOPROTEINASE-21"/>
    <property type="match status" value="1"/>
</dbReference>
<evidence type="ECO:0000256" key="6">
    <source>
        <dbReference type="ARBA" id="ARBA00023049"/>
    </source>
</evidence>
<keyword evidence="3 8" id="KW-0479">Metal-binding</keyword>
<dbReference type="SMART" id="SM00120">
    <property type="entry name" value="HX"/>
    <property type="match status" value="2"/>
</dbReference>
<feature type="region of interest" description="Disordered" evidence="11">
    <location>
        <begin position="520"/>
        <end position="610"/>
    </location>
</feature>
<keyword evidence="4" id="KW-0378">Hydrolase</keyword>
<dbReference type="GO" id="GO:0030198">
    <property type="term" value="P:extracellular matrix organization"/>
    <property type="evidence" value="ECO:0007669"/>
    <property type="project" value="TreeGrafter"/>
</dbReference>
<feature type="binding site" evidence="9">
    <location>
        <position position="220"/>
    </location>
    <ligand>
        <name>Ca(2+)</name>
        <dbReference type="ChEBI" id="CHEBI:29108"/>
        <label>2</label>
    </ligand>
</feature>
<dbReference type="PIRSF" id="PIRSF001191">
    <property type="entry name" value="Peptidase_M10A_matrix"/>
    <property type="match status" value="1"/>
</dbReference>
<proteinExistence type="inferred from homology"/>
<dbReference type="PROSITE" id="PS51642">
    <property type="entry name" value="HEMOPEXIN_2"/>
    <property type="match status" value="1"/>
</dbReference>
<feature type="domain" description="Peptidase metallopeptidase" evidence="12">
    <location>
        <begin position="129"/>
        <end position="293"/>
    </location>
</feature>
<sequence length="610" mass="71569">MQHIIYIIYFILIHNIQIIISIKSEVDSYRYLQQFGYTSKLESRLFSSIAAKSSVNDGIKKFQRLFKLPETGELDAKTKKFMERARCGNPDLGSVETVGRPVNLDKASTSVSAKGRSANVKAPASYEAHTITWPKKHLKWYIEEYPKNQKLITSQDHTRRIINQAFQDWEKYSGLTFEMLNKKEGADLIIKFRSNDHGDGYPFDGQGATLAHAFYPKSGDIHFDDDEIFTDDYSEKDEQYTLRFVAAHEIGHALGLAHSFEPNSLMFPVYQQFQSDYVISHDDQQGIQTLYGKPGSETTIKPIKTTTKSSIVTTHSTNILPANNWCSEDFQTGCEGPDNNLYLFKDNLAWKYNSKGKRSWDPRPKLINEFFPTLNDTTITACVKSATGYTYLFRNYRLWKLRNHWSVDGPHIIYGHHYPQNPRAALFHQNSIYLIRNRLIYRLNEFDYHKDLEILTIDTILKPPPSEYIHSGFTYKKQHIIFTKHHVYVYDATTGNLNSGYPKSKINGWFACDGASQAPHLKKKTTTTTKRTTTMAHRRDQERDDHHHRHREDDHHHHREDDHHHHRQDDHHHRHREDDHHHYRREQDDHHHHEHGRPPPKRLHHYYRDE</sequence>
<evidence type="ECO:0000256" key="5">
    <source>
        <dbReference type="ARBA" id="ARBA00022833"/>
    </source>
</evidence>
<dbReference type="Pfam" id="PF00413">
    <property type="entry name" value="Peptidase_M10"/>
    <property type="match status" value="1"/>
</dbReference>
<feature type="binding site" description="in inhibited form" evidence="9">
    <location>
        <position position="87"/>
    </location>
    <ligand>
        <name>Zn(2+)</name>
        <dbReference type="ChEBI" id="CHEBI:29105"/>
        <label>2</label>
        <note>catalytic</note>
    </ligand>
</feature>
<dbReference type="CDD" id="cd04278">
    <property type="entry name" value="ZnMc_MMP"/>
    <property type="match status" value="1"/>
</dbReference>
<dbReference type="GO" id="GO:0030574">
    <property type="term" value="P:collagen catabolic process"/>
    <property type="evidence" value="ECO:0007669"/>
    <property type="project" value="TreeGrafter"/>
</dbReference>